<protein>
    <submittedName>
        <fullName evidence="6">ABC transporter ATP-binding protein</fullName>
    </submittedName>
</protein>
<dbReference type="SUPFAM" id="SSF50331">
    <property type="entry name" value="MOP-like"/>
    <property type="match status" value="1"/>
</dbReference>
<dbReference type="Gene3D" id="3.40.50.300">
    <property type="entry name" value="P-loop containing nucleotide triphosphate hydrolases"/>
    <property type="match status" value="1"/>
</dbReference>
<gene>
    <name evidence="6" type="ORF">EOI86_23010</name>
</gene>
<sequence>MATVDFNRIWKRYGDVEAVKDVSLNCPQGEMLALLGPSGCGKSSILKMVAGVEEISEGEITFDAKPVSHLPPGARNIAMVFEDYALYPHMTAAENIAFPLKVRGVPRREAAKRIDGLIDMLSLDDVRDQRVSGLSGGAQQRISIGRALVRDPELVLFDEPLSHLDGDQKVQLRSEIKRLQQTANLTSILVTHDQSEAIAMADRVAVMNNGVLQQVGSPHDLYETPANLFVANFIGEPPMNLYEVTVHQTGNRIILRHDGLAIDFAADVLGRFVSGLGSDAATIGIRPEDVRVSAGHGQTYATDGDAAATIPARVDYIEPRGDSDVLTLKTDSGAIVVAEVDGPSEYVIGSPTEISVSVGKVHFFSTETGNALGRRGGDA</sequence>
<dbReference type="OrthoDB" id="8188565at2"/>
<dbReference type="Pfam" id="PF08402">
    <property type="entry name" value="TOBE_2"/>
    <property type="match status" value="1"/>
</dbReference>
<dbReference type="Pfam" id="PF00005">
    <property type="entry name" value="ABC_tran"/>
    <property type="match status" value="1"/>
</dbReference>
<dbReference type="RefSeq" id="WP_127768027.1">
    <property type="nucleotide sequence ID" value="NZ_SADE01000004.1"/>
</dbReference>
<dbReference type="PANTHER" id="PTHR43875:SF1">
    <property type="entry name" value="OSMOPROTECTIVE COMPOUNDS UPTAKE ATP-BINDING PROTEIN GGTA"/>
    <property type="match status" value="1"/>
</dbReference>
<keyword evidence="3" id="KW-0547">Nucleotide-binding</keyword>
<reference evidence="7" key="1">
    <citation type="submission" date="2019-01" db="EMBL/GenBank/DDBJ databases">
        <title>Gri0909 isolated from a small marine red alga.</title>
        <authorList>
            <person name="Kim J."/>
            <person name="Jeong S.E."/>
            <person name="Jeon C.O."/>
        </authorList>
    </citation>
    <scope>NUCLEOTIDE SEQUENCE [LARGE SCALE GENOMIC DNA]</scope>
    <source>
        <strain evidence="7">Gri0909</strain>
    </source>
</reference>
<evidence type="ECO:0000256" key="2">
    <source>
        <dbReference type="ARBA" id="ARBA00022448"/>
    </source>
</evidence>
<dbReference type="PANTHER" id="PTHR43875">
    <property type="entry name" value="MALTODEXTRIN IMPORT ATP-BINDING PROTEIN MSMX"/>
    <property type="match status" value="1"/>
</dbReference>
<evidence type="ECO:0000313" key="7">
    <source>
        <dbReference type="Proteomes" id="UP000287447"/>
    </source>
</evidence>
<keyword evidence="4 6" id="KW-0067">ATP-binding</keyword>
<dbReference type="FunFam" id="3.40.50.300:FF:000042">
    <property type="entry name" value="Maltose/maltodextrin ABC transporter, ATP-binding protein"/>
    <property type="match status" value="1"/>
</dbReference>
<proteinExistence type="inferred from homology"/>
<dbReference type="InterPro" id="IPR027417">
    <property type="entry name" value="P-loop_NTPase"/>
</dbReference>
<dbReference type="GO" id="GO:0016887">
    <property type="term" value="F:ATP hydrolysis activity"/>
    <property type="evidence" value="ECO:0007669"/>
    <property type="project" value="InterPro"/>
</dbReference>
<evidence type="ECO:0000256" key="4">
    <source>
        <dbReference type="ARBA" id="ARBA00022840"/>
    </source>
</evidence>
<dbReference type="EMBL" id="SADE01000004">
    <property type="protein sequence ID" value="RVU33997.1"/>
    <property type="molecule type" value="Genomic_DNA"/>
</dbReference>
<dbReference type="Gene3D" id="2.40.50.100">
    <property type="match status" value="1"/>
</dbReference>
<dbReference type="InterPro" id="IPR012340">
    <property type="entry name" value="NA-bd_OB-fold"/>
</dbReference>
<evidence type="ECO:0000259" key="5">
    <source>
        <dbReference type="PROSITE" id="PS50893"/>
    </source>
</evidence>
<evidence type="ECO:0000256" key="3">
    <source>
        <dbReference type="ARBA" id="ARBA00022741"/>
    </source>
</evidence>
<organism evidence="6 7">
    <name type="scientific">Hwanghaeella grinnelliae</name>
    <dbReference type="NCBI Taxonomy" id="2500179"/>
    <lineage>
        <taxon>Bacteria</taxon>
        <taxon>Pseudomonadati</taxon>
        <taxon>Pseudomonadota</taxon>
        <taxon>Alphaproteobacteria</taxon>
        <taxon>Rhodospirillales</taxon>
        <taxon>Rhodospirillaceae</taxon>
        <taxon>Hwanghaeella</taxon>
    </lineage>
</organism>
<dbReference type="Gene3D" id="2.40.50.140">
    <property type="entry name" value="Nucleic acid-binding proteins"/>
    <property type="match status" value="1"/>
</dbReference>
<keyword evidence="7" id="KW-1185">Reference proteome</keyword>
<dbReference type="GO" id="GO:0055052">
    <property type="term" value="C:ATP-binding cassette (ABC) transporter complex, substrate-binding subunit-containing"/>
    <property type="evidence" value="ECO:0007669"/>
    <property type="project" value="TreeGrafter"/>
</dbReference>
<keyword evidence="2" id="KW-0813">Transport</keyword>
<dbReference type="InterPro" id="IPR008995">
    <property type="entry name" value="Mo/tungstate-bd_C_term_dom"/>
</dbReference>
<comment type="similarity">
    <text evidence="1">Belongs to the ABC transporter superfamily.</text>
</comment>
<dbReference type="Proteomes" id="UP000287447">
    <property type="component" value="Unassembled WGS sequence"/>
</dbReference>
<name>A0A3S2VKG9_9PROT</name>
<feature type="domain" description="ABC transporter" evidence="5">
    <location>
        <begin position="4"/>
        <end position="234"/>
    </location>
</feature>
<dbReference type="InterPro" id="IPR003593">
    <property type="entry name" value="AAA+_ATPase"/>
</dbReference>
<evidence type="ECO:0000256" key="1">
    <source>
        <dbReference type="ARBA" id="ARBA00005417"/>
    </source>
</evidence>
<dbReference type="GO" id="GO:0140359">
    <property type="term" value="F:ABC-type transporter activity"/>
    <property type="evidence" value="ECO:0007669"/>
    <property type="project" value="UniProtKB-ARBA"/>
</dbReference>
<accession>A0A3S2VKG9</accession>
<dbReference type="PROSITE" id="PS50893">
    <property type="entry name" value="ABC_TRANSPORTER_2"/>
    <property type="match status" value="1"/>
</dbReference>
<dbReference type="GO" id="GO:0005524">
    <property type="term" value="F:ATP binding"/>
    <property type="evidence" value="ECO:0007669"/>
    <property type="project" value="UniProtKB-KW"/>
</dbReference>
<dbReference type="InterPro" id="IPR013611">
    <property type="entry name" value="Transp-assoc_OB_typ2"/>
</dbReference>
<dbReference type="SUPFAM" id="SSF52540">
    <property type="entry name" value="P-loop containing nucleoside triphosphate hydrolases"/>
    <property type="match status" value="1"/>
</dbReference>
<dbReference type="SMART" id="SM00382">
    <property type="entry name" value="AAA"/>
    <property type="match status" value="1"/>
</dbReference>
<dbReference type="InterPro" id="IPR047641">
    <property type="entry name" value="ABC_transpr_MalK/UgpC-like"/>
</dbReference>
<comment type="caution">
    <text evidence="6">The sequence shown here is derived from an EMBL/GenBank/DDBJ whole genome shotgun (WGS) entry which is preliminary data.</text>
</comment>
<evidence type="ECO:0000313" key="6">
    <source>
        <dbReference type="EMBL" id="RVU33997.1"/>
    </source>
</evidence>
<dbReference type="InterPro" id="IPR003439">
    <property type="entry name" value="ABC_transporter-like_ATP-bd"/>
</dbReference>
<dbReference type="AlphaFoldDB" id="A0A3S2VKG9"/>